<name>A0A645ATW8_9ZZZZ</name>
<protein>
    <submittedName>
        <fullName evidence="1">Uncharacterized protein</fullName>
    </submittedName>
</protein>
<sequence>MERQPVVHGRVYHNRKRTRLYRFKKWSKMLLAHILHCNGRRSTVFTAHRHAVSHVMFQTSSHMIRTNLVRVFTLETKNRLASHFGIQVGIFTVVLPLASPTRVASQVNHRCVSPRNTTCLCFIGRYARTFTSKLTVERCSHVNTLWKEGSACRISCSMYLVNPVNTRNTYLFHGFVLNTLNDFLPFGGALCHSPGHIQN</sequence>
<proteinExistence type="predicted"/>
<evidence type="ECO:0000313" key="1">
    <source>
        <dbReference type="EMBL" id="MPM55731.1"/>
    </source>
</evidence>
<dbReference type="EMBL" id="VSSQ01015408">
    <property type="protein sequence ID" value="MPM55731.1"/>
    <property type="molecule type" value="Genomic_DNA"/>
</dbReference>
<reference evidence="1" key="1">
    <citation type="submission" date="2019-08" db="EMBL/GenBank/DDBJ databases">
        <authorList>
            <person name="Kucharzyk K."/>
            <person name="Murdoch R.W."/>
            <person name="Higgins S."/>
            <person name="Loffler F."/>
        </authorList>
    </citation>
    <scope>NUCLEOTIDE SEQUENCE</scope>
</reference>
<comment type="caution">
    <text evidence="1">The sequence shown here is derived from an EMBL/GenBank/DDBJ whole genome shotgun (WGS) entry which is preliminary data.</text>
</comment>
<accession>A0A645ATW8</accession>
<organism evidence="1">
    <name type="scientific">bioreactor metagenome</name>
    <dbReference type="NCBI Taxonomy" id="1076179"/>
    <lineage>
        <taxon>unclassified sequences</taxon>
        <taxon>metagenomes</taxon>
        <taxon>ecological metagenomes</taxon>
    </lineage>
</organism>
<gene>
    <name evidence="1" type="ORF">SDC9_102528</name>
</gene>
<dbReference type="AlphaFoldDB" id="A0A645ATW8"/>